<feature type="compositionally biased region" description="Polar residues" evidence="1">
    <location>
        <begin position="57"/>
        <end position="67"/>
    </location>
</feature>
<evidence type="ECO:0000256" key="1">
    <source>
        <dbReference type="SAM" id="MobiDB-lite"/>
    </source>
</evidence>
<feature type="region of interest" description="Disordered" evidence="1">
    <location>
        <begin position="41"/>
        <end position="128"/>
    </location>
</feature>
<accession>A0A9P8PK14</accession>
<protein>
    <submittedName>
        <fullName evidence="2">Uncharacterized protein</fullName>
    </submittedName>
</protein>
<reference evidence="2" key="2">
    <citation type="submission" date="2021-01" db="EMBL/GenBank/DDBJ databases">
        <authorList>
            <person name="Schikora-Tamarit M.A."/>
        </authorList>
    </citation>
    <scope>NUCLEOTIDE SEQUENCE</scope>
    <source>
        <strain evidence="2">CBS2887</strain>
    </source>
</reference>
<dbReference type="Proteomes" id="UP000774326">
    <property type="component" value="Unassembled WGS sequence"/>
</dbReference>
<organism evidence="2 3">
    <name type="scientific">Wickerhamomyces pijperi</name>
    <name type="common">Yeast</name>
    <name type="synonym">Pichia pijperi</name>
    <dbReference type="NCBI Taxonomy" id="599730"/>
    <lineage>
        <taxon>Eukaryota</taxon>
        <taxon>Fungi</taxon>
        <taxon>Dikarya</taxon>
        <taxon>Ascomycota</taxon>
        <taxon>Saccharomycotina</taxon>
        <taxon>Saccharomycetes</taxon>
        <taxon>Phaffomycetales</taxon>
        <taxon>Wickerhamomycetaceae</taxon>
        <taxon>Wickerhamomyces</taxon>
    </lineage>
</organism>
<evidence type="ECO:0000313" key="2">
    <source>
        <dbReference type="EMBL" id="KAH3673020.1"/>
    </source>
</evidence>
<gene>
    <name evidence="2" type="ORF">WICPIJ_009939</name>
</gene>
<comment type="caution">
    <text evidence="2">The sequence shown here is derived from an EMBL/GenBank/DDBJ whole genome shotgun (WGS) entry which is preliminary data.</text>
</comment>
<proteinExistence type="predicted"/>
<dbReference type="AlphaFoldDB" id="A0A9P8PK14"/>
<sequence>MKQHHYKNHDDWKLLLASQICPRKDKPLQPSRMVEDPATFDLSDTVQGGDVWGGEQPNENGTTNTTDTVHHKGVSGVIDPGPSWEIVTKTTHNGCDGGPDNDGPRSQEPTRWGDKHQPDNQPLGGGFYRPFLRHEVVQDGECGQPERSSQLRVGQDV</sequence>
<reference evidence="2" key="1">
    <citation type="journal article" date="2021" name="Open Biol.">
        <title>Shared evolutionary footprints suggest mitochondrial oxidative damage underlies multiple complex I losses in fungi.</title>
        <authorList>
            <person name="Schikora-Tamarit M.A."/>
            <person name="Marcet-Houben M."/>
            <person name="Nosek J."/>
            <person name="Gabaldon T."/>
        </authorList>
    </citation>
    <scope>NUCLEOTIDE SEQUENCE</scope>
    <source>
        <strain evidence="2">CBS2887</strain>
    </source>
</reference>
<dbReference type="EMBL" id="JAEUBG010005717">
    <property type="protein sequence ID" value="KAH3673020.1"/>
    <property type="molecule type" value="Genomic_DNA"/>
</dbReference>
<keyword evidence="3" id="KW-1185">Reference proteome</keyword>
<evidence type="ECO:0000313" key="3">
    <source>
        <dbReference type="Proteomes" id="UP000774326"/>
    </source>
</evidence>
<name>A0A9P8PK14_WICPI</name>